<reference evidence="3" key="1">
    <citation type="journal article" date="2019" name="Int. J. Syst. Evol. Microbiol.">
        <title>The Global Catalogue of Microorganisms (GCM) 10K type strain sequencing project: providing services to taxonomists for standard genome sequencing and annotation.</title>
        <authorList>
            <consortium name="The Broad Institute Genomics Platform"/>
            <consortium name="The Broad Institute Genome Sequencing Center for Infectious Disease"/>
            <person name="Wu L."/>
            <person name="Ma J."/>
        </authorList>
    </citation>
    <scope>NUCLEOTIDE SEQUENCE [LARGE SCALE GENOMIC DNA]</scope>
    <source>
        <strain evidence="3">JCM 3115</strain>
    </source>
</reference>
<accession>A0ABQ2RGC7</accession>
<dbReference type="EMBL" id="BMQJ01000020">
    <property type="protein sequence ID" value="GGQ25235.1"/>
    <property type="molecule type" value="Genomic_DNA"/>
</dbReference>
<evidence type="ECO:0000313" key="2">
    <source>
        <dbReference type="EMBL" id="GGQ25235.1"/>
    </source>
</evidence>
<evidence type="ECO:0000313" key="3">
    <source>
        <dbReference type="Proteomes" id="UP000611554"/>
    </source>
</evidence>
<protein>
    <recommendedName>
        <fullName evidence="4">Regulatory protein RecX</fullName>
    </recommendedName>
</protein>
<evidence type="ECO:0000256" key="1">
    <source>
        <dbReference type="SAM" id="MobiDB-lite"/>
    </source>
</evidence>
<comment type="caution">
    <text evidence="2">The sequence shown here is derived from an EMBL/GenBank/DDBJ whole genome shotgun (WGS) entry which is preliminary data.</text>
</comment>
<dbReference type="Proteomes" id="UP000611554">
    <property type="component" value="Unassembled WGS sequence"/>
</dbReference>
<organism evidence="2 3">
    <name type="scientific">Streptosporangium pseudovulgare</name>
    <dbReference type="NCBI Taxonomy" id="35765"/>
    <lineage>
        <taxon>Bacteria</taxon>
        <taxon>Bacillati</taxon>
        <taxon>Actinomycetota</taxon>
        <taxon>Actinomycetes</taxon>
        <taxon>Streptosporangiales</taxon>
        <taxon>Streptosporangiaceae</taxon>
        <taxon>Streptosporangium</taxon>
    </lineage>
</organism>
<gene>
    <name evidence="2" type="ORF">GCM10010140_64440</name>
</gene>
<feature type="region of interest" description="Disordered" evidence="1">
    <location>
        <begin position="1"/>
        <end position="27"/>
    </location>
</feature>
<evidence type="ECO:0008006" key="4">
    <source>
        <dbReference type="Google" id="ProtNLM"/>
    </source>
</evidence>
<proteinExistence type="predicted"/>
<feature type="compositionally biased region" description="Gly residues" evidence="1">
    <location>
        <begin position="1"/>
        <end position="11"/>
    </location>
</feature>
<sequence length="188" mass="20844">MGGDCLPGYGGRMPLTEHPLPANPRDGDDPFWQEVNAAMARARAASGEKDMSRLSREGYERACAALGLVPMSDDECVSPEISGRTHGPPGDGVVATVSKKLASARGWGIIRERRQERAQLRRELERRFPRGMSREQYEEVCAEAGVSPAPDESICRMAADYLAREEFEDLPDLGLFLANFRDMGFRNR</sequence>
<keyword evidence="3" id="KW-1185">Reference proteome</keyword>
<name>A0ABQ2RGC7_9ACTN</name>